<feature type="chain" id="PRO_5040998825" evidence="3">
    <location>
        <begin position="17"/>
        <end position="295"/>
    </location>
</feature>
<keyword evidence="5" id="KW-1185">Reference proteome</keyword>
<keyword evidence="3" id="KW-0732">Signal</keyword>
<reference evidence="4" key="1">
    <citation type="submission" date="2023-04" db="EMBL/GenBank/DDBJ databases">
        <title>Phytophthora lilii NBRC 32176.</title>
        <authorList>
            <person name="Ichikawa N."/>
            <person name="Sato H."/>
            <person name="Tonouchi N."/>
        </authorList>
    </citation>
    <scope>NUCLEOTIDE SEQUENCE</scope>
    <source>
        <strain evidence="4">NBRC 32176</strain>
    </source>
</reference>
<comment type="caution">
    <text evidence="4">The sequence shown here is derived from an EMBL/GenBank/DDBJ whole genome shotgun (WGS) entry which is preliminary data.</text>
</comment>
<dbReference type="AlphaFoldDB" id="A0A9W6TTI4"/>
<evidence type="ECO:0000256" key="2">
    <source>
        <dbReference type="SAM" id="Phobius"/>
    </source>
</evidence>
<feature type="signal peptide" evidence="3">
    <location>
        <begin position="1"/>
        <end position="16"/>
    </location>
</feature>
<proteinExistence type="predicted"/>
<dbReference type="OrthoDB" id="124767at2759"/>
<protein>
    <submittedName>
        <fullName evidence="4">Unnamed protein product</fullName>
    </submittedName>
</protein>
<evidence type="ECO:0000313" key="5">
    <source>
        <dbReference type="Proteomes" id="UP001165083"/>
    </source>
</evidence>
<gene>
    <name evidence="4" type="ORF">Plil01_000747100</name>
</gene>
<feature type="transmembrane region" description="Helical" evidence="2">
    <location>
        <begin position="255"/>
        <end position="278"/>
    </location>
</feature>
<feature type="region of interest" description="Disordered" evidence="1">
    <location>
        <begin position="188"/>
        <end position="252"/>
    </location>
</feature>
<accession>A0A9W6TTI4</accession>
<keyword evidence="2" id="KW-0472">Membrane</keyword>
<name>A0A9W6TTI4_9STRA</name>
<keyword evidence="2" id="KW-0812">Transmembrane</keyword>
<sequence>MRQLLLLLELAFTLYAVIWIEVTATTYSVTIHHADTDTSCSTTPYRIEVWENADCIEADCAASVNGLYDGVASTICTKDYQNEVWKRFGSSVYLLQVVYHDDVCSNFAYARAYIANGKCEVGSNSNWFTATIESNGSATLRYFTSEPCSLDDLFLSTERAIKETLDSNACDPNEYQWFTNKGNTAAPLASTTTSAGSSSTGTTDTTDATGNTATDTTSTDTTATGTSHTNDAATSPSTSTTESNSSSSGSGDSGLSIGAIAGIVIGGVVAIATVYAIIFHRDRPIAITCFSASVA</sequence>
<keyword evidence="2" id="KW-1133">Transmembrane helix</keyword>
<dbReference type="EMBL" id="BSXW01000348">
    <property type="protein sequence ID" value="GMF19524.1"/>
    <property type="molecule type" value="Genomic_DNA"/>
</dbReference>
<evidence type="ECO:0000313" key="4">
    <source>
        <dbReference type="EMBL" id="GMF19524.1"/>
    </source>
</evidence>
<organism evidence="4 5">
    <name type="scientific">Phytophthora lilii</name>
    <dbReference type="NCBI Taxonomy" id="2077276"/>
    <lineage>
        <taxon>Eukaryota</taxon>
        <taxon>Sar</taxon>
        <taxon>Stramenopiles</taxon>
        <taxon>Oomycota</taxon>
        <taxon>Peronosporomycetes</taxon>
        <taxon>Peronosporales</taxon>
        <taxon>Peronosporaceae</taxon>
        <taxon>Phytophthora</taxon>
    </lineage>
</organism>
<evidence type="ECO:0000256" key="3">
    <source>
        <dbReference type="SAM" id="SignalP"/>
    </source>
</evidence>
<evidence type="ECO:0000256" key="1">
    <source>
        <dbReference type="SAM" id="MobiDB-lite"/>
    </source>
</evidence>
<dbReference type="Proteomes" id="UP001165083">
    <property type="component" value="Unassembled WGS sequence"/>
</dbReference>